<name>A0A8K0TRF9_9PEZI</name>
<dbReference type="PANTHER" id="PTHR31010:SF2">
    <property type="entry name" value="RAN-SPECIFIC GTPASE-ACTIVATING PROTEIN 30"/>
    <property type="match status" value="1"/>
</dbReference>
<evidence type="ECO:0000313" key="2">
    <source>
        <dbReference type="EMBL" id="KAH7375285.1"/>
    </source>
</evidence>
<dbReference type="Proteomes" id="UP000813385">
    <property type="component" value="Unassembled WGS sequence"/>
</dbReference>
<dbReference type="OrthoDB" id="512915at2759"/>
<dbReference type="EMBL" id="JAGPXD010000001">
    <property type="protein sequence ID" value="KAH7375285.1"/>
    <property type="molecule type" value="Genomic_DNA"/>
</dbReference>
<accession>A0A8K0TRF9</accession>
<dbReference type="GO" id="GO:0005634">
    <property type="term" value="C:nucleus"/>
    <property type="evidence" value="ECO:0007669"/>
    <property type="project" value="TreeGrafter"/>
</dbReference>
<feature type="region of interest" description="Disordered" evidence="1">
    <location>
        <begin position="479"/>
        <end position="503"/>
    </location>
</feature>
<gene>
    <name evidence="2" type="ORF">B0T11DRAFT_334685</name>
</gene>
<dbReference type="InterPro" id="IPR008812">
    <property type="entry name" value="Ran_GTP-bd-rel"/>
</dbReference>
<comment type="caution">
    <text evidence="2">The sequence shown here is derived from an EMBL/GenBank/DDBJ whole genome shotgun (WGS) entry which is preliminary data.</text>
</comment>
<dbReference type="PANTHER" id="PTHR31010">
    <property type="entry name" value="RAN-SPECIFIC GTPASE-ACTIVATING PROTEIN 30-RELATED"/>
    <property type="match status" value="1"/>
</dbReference>
<keyword evidence="3" id="KW-1185">Reference proteome</keyword>
<dbReference type="GO" id="GO:0030695">
    <property type="term" value="F:GTPase regulator activity"/>
    <property type="evidence" value="ECO:0007669"/>
    <property type="project" value="TreeGrafter"/>
</dbReference>
<sequence length="503" mass="54892">MPLATALHQDIASLGRHLGTAVTDSDNLESASRADTRELVRLRLVAVAEEMRGLIDRIDREIPLLQLAITSSGESMSTALSPGVSPSRFLQASAFINLGDTQFAANPVRAVQIGPSFVLSLYMLFSSHTNPSAASSKPSTERPAEVYGFEEGARKPVWQEVCHKARVRILRTPMDSSFSPLTGYEISSASAMAGKDGYAYHLEFVEDLDDGRRHDETGLSGDRFDSVLRAGIRESVPIHQISKIFYTDTGRLLNVGKDLDADNPVLLLKRHVLAVAPAKSTEACLDQSTQTARPTEPTICAASESWSEQEEIDRQLRGESVKLVHLQASVPDRLQFPAHLDREWIALEIFEEDTPDNDSESGDDVDDTDIPGQNLPIDAGVLDRATAQDERQPGTPLDSTLLEQMRNVCITEDDPSVCESSVNARSFMATSPFAAVTTSLSLLELLLRLLSLQVSQQAHHLTSSDAVLNFFLEDTSTAGLSSKEGRRERSEAAGQIGFDPYEA</sequence>
<feature type="compositionally biased region" description="Acidic residues" evidence="1">
    <location>
        <begin position="353"/>
        <end position="369"/>
    </location>
</feature>
<evidence type="ECO:0000313" key="3">
    <source>
        <dbReference type="Proteomes" id="UP000813385"/>
    </source>
</evidence>
<dbReference type="Pfam" id="PF05508">
    <property type="entry name" value="Ran-binding"/>
    <property type="match status" value="1"/>
</dbReference>
<dbReference type="GO" id="GO:0005737">
    <property type="term" value="C:cytoplasm"/>
    <property type="evidence" value="ECO:0007669"/>
    <property type="project" value="TreeGrafter"/>
</dbReference>
<organism evidence="2 3">
    <name type="scientific">Plectosphaerella cucumerina</name>
    <dbReference type="NCBI Taxonomy" id="40658"/>
    <lineage>
        <taxon>Eukaryota</taxon>
        <taxon>Fungi</taxon>
        <taxon>Dikarya</taxon>
        <taxon>Ascomycota</taxon>
        <taxon>Pezizomycotina</taxon>
        <taxon>Sordariomycetes</taxon>
        <taxon>Hypocreomycetidae</taxon>
        <taxon>Glomerellales</taxon>
        <taxon>Plectosphaerellaceae</taxon>
        <taxon>Plectosphaerella</taxon>
    </lineage>
</organism>
<feature type="region of interest" description="Disordered" evidence="1">
    <location>
        <begin position="353"/>
        <end position="377"/>
    </location>
</feature>
<reference evidence="2" key="1">
    <citation type="journal article" date="2021" name="Nat. Commun.">
        <title>Genetic determinants of endophytism in the Arabidopsis root mycobiome.</title>
        <authorList>
            <person name="Mesny F."/>
            <person name="Miyauchi S."/>
            <person name="Thiergart T."/>
            <person name="Pickel B."/>
            <person name="Atanasova L."/>
            <person name="Karlsson M."/>
            <person name="Huettel B."/>
            <person name="Barry K.W."/>
            <person name="Haridas S."/>
            <person name="Chen C."/>
            <person name="Bauer D."/>
            <person name="Andreopoulos W."/>
            <person name="Pangilinan J."/>
            <person name="LaButti K."/>
            <person name="Riley R."/>
            <person name="Lipzen A."/>
            <person name="Clum A."/>
            <person name="Drula E."/>
            <person name="Henrissat B."/>
            <person name="Kohler A."/>
            <person name="Grigoriev I.V."/>
            <person name="Martin F.M."/>
            <person name="Hacquard S."/>
        </authorList>
    </citation>
    <scope>NUCLEOTIDE SEQUENCE</scope>
    <source>
        <strain evidence="2">MPI-CAGE-AT-0016</strain>
    </source>
</reference>
<proteinExistence type="predicted"/>
<dbReference type="AlphaFoldDB" id="A0A8K0TRF9"/>
<protein>
    <submittedName>
        <fullName evidence="2">RanGTP-binding protein</fullName>
    </submittedName>
</protein>
<evidence type="ECO:0000256" key="1">
    <source>
        <dbReference type="SAM" id="MobiDB-lite"/>
    </source>
</evidence>